<evidence type="ECO:0000313" key="1">
    <source>
        <dbReference type="EMBL" id="ANY75188.1"/>
    </source>
</evidence>
<proteinExistence type="predicted"/>
<reference evidence="1" key="1">
    <citation type="submission" date="2016-08" db="EMBL/GenBank/DDBJ databases">
        <title>Complete Genome Seqeunce of Paenibacillus sp. nov. IHBB 9852 from high altitute lake of Indian trans-Himalayas.</title>
        <authorList>
            <person name="Kiran S."/>
            <person name="Swarnkar M.K."/>
            <person name="Rana A."/>
            <person name="Tewari R."/>
            <person name="Gulati A."/>
        </authorList>
    </citation>
    <scope>NUCLEOTIDE SEQUENCE [LARGE SCALE GENOMIC DNA]</scope>
    <source>
        <strain evidence="1">IHBB 9852</strain>
    </source>
</reference>
<protein>
    <recommendedName>
        <fullName evidence="2">SMI1 / KNR4 family protein</fullName>
    </recommendedName>
</protein>
<dbReference type="KEGG" id="pib:BBD41_22885"/>
<sequence length="151" mass="17818">MLSEKVVNYCKSKNWWFEDTTEEYEHALVKLGIDLDSDFAAFYLHAEDGPTFLSRRREIYQICWFMINSSDYRLGMERTHVVLNLPEEYIPLDNFEGEFGFFYNKNTDAVLGLGLGKQMADFFAGTLDPQWTSFNSFLEWYFELTDSYVTI</sequence>
<dbReference type="AlphaFoldDB" id="A0A1B2E5C6"/>
<dbReference type="GeneID" id="48311135"/>
<dbReference type="EMBL" id="CP016809">
    <property type="protein sequence ID" value="ANY75188.1"/>
    <property type="molecule type" value="Genomic_DNA"/>
</dbReference>
<organism evidence="1">
    <name type="scientific">Paenibacillus ihbetae</name>
    <dbReference type="NCBI Taxonomy" id="1870820"/>
    <lineage>
        <taxon>Bacteria</taxon>
        <taxon>Bacillati</taxon>
        <taxon>Bacillota</taxon>
        <taxon>Bacilli</taxon>
        <taxon>Bacillales</taxon>
        <taxon>Paenibacillaceae</taxon>
        <taxon>Paenibacillus</taxon>
    </lineage>
</organism>
<dbReference type="RefSeq" id="WP_099478849.1">
    <property type="nucleotide sequence ID" value="NZ_CP016809.1"/>
</dbReference>
<accession>A0A1B2E5C6</accession>
<gene>
    <name evidence="1" type="ORF">BBD41_22885</name>
</gene>
<name>A0A1B2E5C6_9BACL</name>
<evidence type="ECO:0008006" key="2">
    <source>
        <dbReference type="Google" id="ProtNLM"/>
    </source>
</evidence>